<keyword evidence="2" id="KW-1185">Reference proteome</keyword>
<organism evidence="1 2">
    <name type="scientific">Paractinoplanes ovalisporus</name>
    <dbReference type="NCBI Taxonomy" id="2810368"/>
    <lineage>
        <taxon>Bacteria</taxon>
        <taxon>Bacillati</taxon>
        <taxon>Actinomycetota</taxon>
        <taxon>Actinomycetes</taxon>
        <taxon>Micromonosporales</taxon>
        <taxon>Micromonosporaceae</taxon>
        <taxon>Paractinoplanes</taxon>
    </lineage>
</organism>
<protein>
    <submittedName>
        <fullName evidence="1">Uncharacterized protein</fullName>
    </submittedName>
</protein>
<proteinExistence type="predicted"/>
<dbReference type="RefSeq" id="WP_203375863.1">
    <property type="nucleotide sequence ID" value="NZ_JAENHP010000003.1"/>
</dbReference>
<reference evidence="1 2" key="1">
    <citation type="submission" date="2021-01" db="EMBL/GenBank/DDBJ databases">
        <title>Actinoplanes sp. nov. LDG1-06 isolated from lichen.</title>
        <authorList>
            <person name="Saeng-In P."/>
            <person name="Phongsopitanun W."/>
            <person name="Kanchanasin P."/>
            <person name="Yuki M."/>
            <person name="Kudo T."/>
            <person name="Ohkuma M."/>
            <person name="Tanasupawat S."/>
        </authorList>
    </citation>
    <scope>NUCLEOTIDE SEQUENCE [LARGE SCALE GENOMIC DNA]</scope>
    <source>
        <strain evidence="1 2">LDG1-06</strain>
    </source>
</reference>
<dbReference type="Proteomes" id="UP000632138">
    <property type="component" value="Unassembled WGS sequence"/>
</dbReference>
<name>A0ABS2A877_9ACTN</name>
<evidence type="ECO:0000313" key="2">
    <source>
        <dbReference type="Proteomes" id="UP000632138"/>
    </source>
</evidence>
<evidence type="ECO:0000313" key="1">
    <source>
        <dbReference type="EMBL" id="MBM2615935.1"/>
    </source>
</evidence>
<sequence>MADIVENGAVMDFPRLIGSLPGAPWLPPGSSAEFWAGDDLDIPRPTPIVRLLVTRGGKEFYCVPTANGLDLPTLFLGTPEGWRLPVDGVAELCRRILGAPAETRCIGYVRNIVPEPDESYTLPVPVVNILVFTPRDPTLEPVAGDGTWVTEAPDGRHWWPVVREALLG</sequence>
<dbReference type="EMBL" id="JAENHP010000003">
    <property type="protein sequence ID" value="MBM2615935.1"/>
    <property type="molecule type" value="Genomic_DNA"/>
</dbReference>
<gene>
    <name evidence="1" type="ORF">JIG36_10240</name>
</gene>
<comment type="caution">
    <text evidence="1">The sequence shown here is derived from an EMBL/GenBank/DDBJ whole genome shotgun (WGS) entry which is preliminary data.</text>
</comment>
<accession>A0ABS2A877</accession>